<gene>
    <name evidence="2" type="ORF">EOS_00600</name>
</gene>
<keyword evidence="3" id="KW-1185">Reference proteome</keyword>
<evidence type="ECO:0000313" key="3">
    <source>
        <dbReference type="Proteomes" id="UP000035963"/>
    </source>
</evidence>
<comment type="caution">
    <text evidence="2">The sequence shown here is derived from an EMBL/GenBank/DDBJ whole genome shotgun (WGS) entry which is preliminary data.</text>
</comment>
<dbReference type="RefSeq" id="WP_047844669.1">
    <property type="nucleotide sequence ID" value="NZ_AEJF01000005.1"/>
</dbReference>
<name>A0A0J1D5Z0_9BURK</name>
<protein>
    <submittedName>
        <fullName evidence="2">Uncharacterized protein</fullName>
    </submittedName>
</protein>
<dbReference type="EMBL" id="AEJF01000005">
    <property type="protein sequence ID" value="KLU28066.1"/>
    <property type="molecule type" value="Genomic_DNA"/>
</dbReference>
<dbReference type="Proteomes" id="UP000035963">
    <property type="component" value="Unassembled WGS sequence"/>
</dbReference>
<accession>A0A0J1D5Z0</accession>
<organism evidence="2 3">
    <name type="scientific">Caballeronia mineralivorans PML1(12)</name>
    <dbReference type="NCBI Taxonomy" id="908627"/>
    <lineage>
        <taxon>Bacteria</taxon>
        <taxon>Pseudomonadati</taxon>
        <taxon>Pseudomonadota</taxon>
        <taxon>Betaproteobacteria</taxon>
        <taxon>Burkholderiales</taxon>
        <taxon>Burkholderiaceae</taxon>
        <taxon>Caballeronia</taxon>
    </lineage>
</organism>
<sequence length="89" mass="9485">MIVFPAETDFPIMTSLWIFFAICPVALGSLLVFASHIDPLSGRWRGAQLIGSLRRQAKFAAGKRVAHLGSAFKKHAGAIACSESPSIGS</sequence>
<feature type="transmembrane region" description="Helical" evidence="1">
    <location>
        <begin position="12"/>
        <end position="34"/>
    </location>
</feature>
<dbReference type="OrthoDB" id="9104079at2"/>
<keyword evidence="1" id="KW-0812">Transmembrane</keyword>
<reference evidence="2 3" key="1">
    <citation type="journal article" date="2015" name="Genome Announc.">
        <title>Draft Genome Sequence of Burkholderia sp. Strain PML1(12), an Ectomycorrhizosphere-Inhabiting Bacterium with Effective Mineral-Weathering Ability.</title>
        <authorList>
            <person name="Uroz S."/>
            <person name="Oger P."/>
        </authorList>
    </citation>
    <scope>NUCLEOTIDE SEQUENCE [LARGE SCALE GENOMIC DNA]</scope>
    <source>
        <strain evidence="3">PML1(12)</strain>
    </source>
</reference>
<keyword evidence="1" id="KW-1133">Transmembrane helix</keyword>
<keyword evidence="1" id="KW-0472">Membrane</keyword>
<evidence type="ECO:0000256" key="1">
    <source>
        <dbReference type="SAM" id="Phobius"/>
    </source>
</evidence>
<dbReference type="AlphaFoldDB" id="A0A0J1D5Z0"/>
<proteinExistence type="predicted"/>
<evidence type="ECO:0000313" key="2">
    <source>
        <dbReference type="EMBL" id="KLU28066.1"/>
    </source>
</evidence>